<dbReference type="Proteomes" id="UP000427716">
    <property type="component" value="Chromosome"/>
</dbReference>
<dbReference type="InterPro" id="IPR004089">
    <property type="entry name" value="MCPsignal_dom"/>
</dbReference>
<dbReference type="InterPro" id="IPR035965">
    <property type="entry name" value="PAS-like_dom_sf"/>
</dbReference>
<dbReference type="GO" id="GO:0006935">
    <property type="term" value="P:chemotaxis"/>
    <property type="evidence" value="ECO:0007669"/>
    <property type="project" value="UniProtKB-ARBA"/>
</dbReference>
<dbReference type="SMART" id="SM00091">
    <property type="entry name" value="PAS"/>
    <property type="match status" value="2"/>
</dbReference>
<dbReference type="SUPFAM" id="SSF58104">
    <property type="entry name" value="Methyl-accepting chemotaxis protein (MCP) signaling domain"/>
    <property type="match status" value="1"/>
</dbReference>
<dbReference type="SMART" id="SM00283">
    <property type="entry name" value="MA"/>
    <property type="match status" value="1"/>
</dbReference>
<dbReference type="InterPro" id="IPR000014">
    <property type="entry name" value="PAS"/>
</dbReference>
<gene>
    <name evidence="4" type="ORF">GM160_07130</name>
</gene>
<proteinExistence type="predicted"/>
<dbReference type="SMART" id="SM00086">
    <property type="entry name" value="PAC"/>
    <property type="match status" value="2"/>
</dbReference>
<organism evidence="4 5">
    <name type="scientific">Guyparkeria halophila</name>
    <dbReference type="NCBI Taxonomy" id="47960"/>
    <lineage>
        <taxon>Bacteria</taxon>
        <taxon>Pseudomonadati</taxon>
        <taxon>Pseudomonadota</taxon>
        <taxon>Gammaproteobacteria</taxon>
        <taxon>Chromatiales</taxon>
        <taxon>Thioalkalibacteraceae</taxon>
        <taxon>Guyparkeria</taxon>
    </lineage>
</organism>
<dbReference type="PANTHER" id="PTHR24422">
    <property type="entry name" value="CHEMOTAXIS PROTEIN METHYLTRANSFERASE"/>
    <property type="match status" value="1"/>
</dbReference>
<dbReference type="InterPro" id="IPR000700">
    <property type="entry name" value="PAS-assoc_C"/>
</dbReference>
<feature type="domain" description="Methyl-accepting transducer" evidence="2">
    <location>
        <begin position="241"/>
        <end position="433"/>
    </location>
</feature>
<feature type="domain" description="PAC" evidence="3">
    <location>
        <begin position="212"/>
        <end position="264"/>
    </location>
</feature>
<dbReference type="Gene3D" id="3.30.450.20">
    <property type="entry name" value="PAS domain"/>
    <property type="match status" value="2"/>
</dbReference>
<evidence type="ECO:0000313" key="5">
    <source>
        <dbReference type="Proteomes" id="UP000427716"/>
    </source>
</evidence>
<dbReference type="PANTHER" id="PTHR24422:SF10">
    <property type="entry name" value="CHEMOTAXIS PROTEIN METHYLTRANSFERASE 2"/>
    <property type="match status" value="1"/>
</dbReference>
<reference evidence="4 5" key="1">
    <citation type="submission" date="2019-11" db="EMBL/GenBank/DDBJ databases">
        <authorList>
            <person name="Zhang J."/>
            <person name="Sun C."/>
        </authorList>
    </citation>
    <scope>NUCLEOTIDE SEQUENCE [LARGE SCALE GENOMIC DNA]</scope>
    <source>
        <strain evidence="5">sp2</strain>
    </source>
</reference>
<dbReference type="InterPro" id="IPR013656">
    <property type="entry name" value="PAS_4"/>
</dbReference>
<dbReference type="SUPFAM" id="SSF55785">
    <property type="entry name" value="PYP-like sensor domain (PAS domain)"/>
    <property type="match status" value="2"/>
</dbReference>
<dbReference type="RefSeq" id="WP_156574194.1">
    <property type="nucleotide sequence ID" value="NZ_CP046415.1"/>
</dbReference>
<dbReference type="CDD" id="cd00130">
    <property type="entry name" value="PAS"/>
    <property type="match status" value="2"/>
</dbReference>
<keyword evidence="1" id="KW-0807">Transducer</keyword>
<protein>
    <submittedName>
        <fullName evidence="4">PAS domain S-box protein</fullName>
    </submittedName>
</protein>
<name>A0A6I6CWZ9_9GAMM</name>
<evidence type="ECO:0000259" key="2">
    <source>
        <dbReference type="PROSITE" id="PS50111"/>
    </source>
</evidence>
<dbReference type="GO" id="GO:0007165">
    <property type="term" value="P:signal transduction"/>
    <property type="evidence" value="ECO:0007669"/>
    <property type="project" value="UniProtKB-KW"/>
</dbReference>
<dbReference type="Pfam" id="PF08448">
    <property type="entry name" value="PAS_4"/>
    <property type="match status" value="2"/>
</dbReference>
<evidence type="ECO:0000259" key="3">
    <source>
        <dbReference type="PROSITE" id="PS50113"/>
    </source>
</evidence>
<dbReference type="InterPro" id="IPR001610">
    <property type="entry name" value="PAC"/>
</dbReference>
<dbReference type="PROSITE" id="PS50113">
    <property type="entry name" value="PAC"/>
    <property type="match status" value="2"/>
</dbReference>
<accession>A0A6I6CWZ9</accession>
<dbReference type="KEGG" id="ghl:GM160_07130"/>
<sequence length="433" mass="48024">MFNRRLHHELAECQDQLRQRNAVLDAVRDSVAYIEFSPDGHVLDVNARFLETVGRSRGEVIGAHHRLFCDDDYAASTAYQRFWEILRSGESHSGTFPRVTAGGDRLWLEATYFPVKSADGRVERVVKIASDVTERAEELREHEAMFKALDRSMAVISFTPDGTIIDANRNFLDTVGYSREQVRGKHHRLFCDDAFYREHPDFWSELADGAFRSGRFRRYRANGAEVWLEATYNPIFDEDGRVEKVIKFATDVTEAVLAAEQTRDASSVAYSTAQQTADIAARGADSLRTSIETSEQIRDLIAEAKAVIGNLNDESKNIETIVATISAVADQTNLLALNAAIEAARAGEQGRGFAVVADEVRQLAARTSAATGEIAEVIRGNLDYTGDIVQRIENASRVADLGREQVRSVEAIVEEIREGASHVLDSVSSIPRG</sequence>
<keyword evidence="5" id="KW-1185">Reference proteome</keyword>
<dbReference type="InterPro" id="IPR050903">
    <property type="entry name" value="Bact_Chemotaxis_MeTrfase"/>
</dbReference>
<dbReference type="AlphaFoldDB" id="A0A6I6CWZ9"/>
<dbReference type="Pfam" id="PF00015">
    <property type="entry name" value="MCPsignal"/>
    <property type="match status" value="1"/>
</dbReference>
<dbReference type="EMBL" id="CP046415">
    <property type="protein sequence ID" value="QGT78689.1"/>
    <property type="molecule type" value="Genomic_DNA"/>
</dbReference>
<dbReference type="PROSITE" id="PS50111">
    <property type="entry name" value="CHEMOTAXIS_TRANSDUC_2"/>
    <property type="match status" value="1"/>
</dbReference>
<feature type="domain" description="PAC" evidence="3">
    <location>
        <begin position="92"/>
        <end position="144"/>
    </location>
</feature>
<dbReference type="NCBIfam" id="TIGR00229">
    <property type="entry name" value="sensory_box"/>
    <property type="match status" value="2"/>
</dbReference>
<evidence type="ECO:0000313" key="4">
    <source>
        <dbReference type="EMBL" id="QGT78689.1"/>
    </source>
</evidence>
<dbReference type="GO" id="GO:0016020">
    <property type="term" value="C:membrane"/>
    <property type="evidence" value="ECO:0007669"/>
    <property type="project" value="InterPro"/>
</dbReference>
<dbReference type="Gene3D" id="1.10.287.950">
    <property type="entry name" value="Methyl-accepting chemotaxis protein"/>
    <property type="match status" value="1"/>
</dbReference>
<evidence type="ECO:0000256" key="1">
    <source>
        <dbReference type="PROSITE-ProRule" id="PRU00284"/>
    </source>
</evidence>